<dbReference type="Proteomes" id="UP000054937">
    <property type="component" value="Unassembled WGS sequence"/>
</dbReference>
<dbReference type="InterPro" id="IPR050352">
    <property type="entry name" value="ABCG_transporters"/>
</dbReference>
<gene>
    <name evidence="10" type="ORF">PPERSA_12117</name>
</gene>
<evidence type="ECO:0000256" key="5">
    <source>
        <dbReference type="ARBA" id="ARBA00022840"/>
    </source>
</evidence>
<keyword evidence="3 8" id="KW-0812">Transmembrane</keyword>
<keyword evidence="4" id="KW-0547">Nucleotide-binding</keyword>
<evidence type="ECO:0000256" key="8">
    <source>
        <dbReference type="SAM" id="Phobius"/>
    </source>
</evidence>
<dbReference type="InterPro" id="IPR017871">
    <property type="entry name" value="ABC_transporter-like_CS"/>
</dbReference>
<dbReference type="GO" id="GO:0016020">
    <property type="term" value="C:membrane"/>
    <property type="evidence" value="ECO:0007669"/>
    <property type="project" value="UniProtKB-SubCell"/>
</dbReference>
<keyword evidence="6 8" id="KW-1133">Transmembrane helix</keyword>
<dbReference type="PROSITE" id="PS50893">
    <property type="entry name" value="ABC_TRANSPORTER_2"/>
    <property type="match status" value="1"/>
</dbReference>
<proteinExistence type="predicted"/>
<dbReference type="PANTHER" id="PTHR48041:SF98">
    <property type="entry name" value="TRANSPORTER, PUTATIVE (EUROFUNG)-RELATED"/>
    <property type="match status" value="1"/>
</dbReference>
<keyword evidence="2" id="KW-0813">Transport</keyword>
<dbReference type="InterPro" id="IPR027417">
    <property type="entry name" value="P-loop_NTPase"/>
</dbReference>
<dbReference type="OrthoDB" id="66620at2759"/>
<keyword evidence="10" id="KW-0378">Hydrolase</keyword>
<evidence type="ECO:0000256" key="2">
    <source>
        <dbReference type="ARBA" id="ARBA00022448"/>
    </source>
</evidence>
<evidence type="ECO:0000256" key="7">
    <source>
        <dbReference type="ARBA" id="ARBA00023136"/>
    </source>
</evidence>
<dbReference type="InterPro" id="IPR003593">
    <property type="entry name" value="AAA+_ATPase"/>
</dbReference>
<dbReference type="EMBL" id="LDAU01000123">
    <property type="protein sequence ID" value="KRX03912.1"/>
    <property type="molecule type" value="Genomic_DNA"/>
</dbReference>
<accession>A0A0V0QPB9</accession>
<dbReference type="AlphaFoldDB" id="A0A0V0QPB9"/>
<name>A0A0V0QPB9_PSEPJ</name>
<dbReference type="PROSITE" id="PS00211">
    <property type="entry name" value="ABC_TRANSPORTER_1"/>
    <property type="match status" value="1"/>
</dbReference>
<reference evidence="10 11" key="1">
    <citation type="journal article" date="2015" name="Sci. Rep.">
        <title>Genome of the facultative scuticociliatosis pathogen Pseudocohnilembus persalinus provides insight into its virulence through horizontal gene transfer.</title>
        <authorList>
            <person name="Xiong J."/>
            <person name="Wang G."/>
            <person name="Cheng J."/>
            <person name="Tian M."/>
            <person name="Pan X."/>
            <person name="Warren A."/>
            <person name="Jiang C."/>
            <person name="Yuan D."/>
            <person name="Miao W."/>
        </authorList>
    </citation>
    <scope>NUCLEOTIDE SEQUENCE [LARGE SCALE GENOMIC DNA]</scope>
    <source>
        <strain evidence="10">36N120E</strain>
    </source>
</reference>
<keyword evidence="5" id="KW-0067">ATP-binding</keyword>
<evidence type="ECO:0000259" key="9">
    <source>
        <dbReference type="PROSITE" id="PS50893"/>
    </source>
</evidence>
<evidence type="ECO:0000256" key="6">
    <source>
        <dbReference type="ARBA" id="ARBA00022989"/>
    </source>
</evidence>
<evidence type="ECO:0000256" key="3">
    <source>
        <dbReference type="ARBA" id="ARBA00022692"/>
    </source>
</evidence>
<feature type="transmembrane region" description="Helical" evidence="8">
    <location>
        <begin position="287"/>
        <end position="312"/>
    </location>
</feature>
<feature type="transmembrane region" description="Helical" evidence="8">
    <location>
        <begin position="352"/>
        <end position="370"/>
    </location>
</feature>
<dbReference type="GO" id="GO:0016887">
    <property type="term" value="F:ATP hydrolysis activity"/>
    <property type="evidence" value="ECO:0007669"/>
    <property type="project" value="InterPro"/>
</dbReference>
<organism evidence="10 11">
    <name type="scientific">Pseudocohnilembus persalinus</name>
    <name type="common">Ciliate</name>
    <dbReference type="NCBI Taxonomy" id="266149"/>
    <lineage>
        <taxon>Eukaryota</taxon>
        <taxon>Sar</taxon>
        <taxon>Alveolata</taxon>
        <taxon>Ciliophora</taxon>
        <taxon>Intramacronucleata</taxon>
        <taxon>Oligohymenophorea</taxon>
        <taxon>Scuticociliatia</taxon>
        <taxon>Philasterida</taxon>
        <taxon>Pseudocohnilembidae</taxon>
        <taxon>Pseudocohnilembus</taxon>
    </lineage>
</organism>
<protein>
    <submittedName>
        <fullName evidence="10">p-loop containing nucleoside triphosphate hydrolase</fullName>
    </submittedName>
</protein>
<comment type="caution">
    <text evidence="10">The sequence shown here is derived from an EMBL/GenBank/DDBJ whole genome shotgun (WGS) entry which is preliminary data.</text>
</comment>
<dbReference type="GO" id="GO:0140359">
    <property type="term" value="F:ABC-type transporter activity"/>
    <property type="evidence" value="ECO:0007669"/>
    <property type="project" value="InterPro"/>
</dbReference>
<evidence type="ECO:0000256" key="1">
    <source>
        <dbReference type="ARBA" id="ARBA00004141"/>
    </source>
</evidence>
<dbReference type="Gene3D" id="3.40.50.300">
    <property type="entry name" value="P-loop containing nucleotide triphosphate hydrolases"/>
    <property type="match status" value="1"/>
</dbReference>
<feature type="domain" description="ABC transporter" evidence="9">
    <location>
        <begin position="2"/>
        <end position="230"/>
    </location>
</feature>
<dbReference type="SUPFAM" id="SSF52540">
    <property type="entry name" value="P-loop containing nucleoside triphosphate hydrolases"/>
    <property type="match status" value="1"/>
</dbReference>
<dbReference type="InterPro" id="IPR003439">
    <property type="entry name" value="ABC_transporter-like_ATP-bd"/>
</dbReference>
<dbReference type="Pfam" id="PF00005">
    <property type="entry name" value="ABC_tran"/>
    <property type="match status" value="1"/>
</dbReference>
<dbReference type="PANTHER" id="PTHR48041">
    <property type="entry name" value="ABC TRANSPORTER G FAMILY MEMBER 28"/>
    <property type="match status" value="1"/>
</dbReference>
<evidence type="ECO:0000313" key="10">
    <source>
        <dbReference type="EMBL" id="KRX03912.1"/>
    </source>
</evidence>
<dbReference type="Pfam" id="PF01061">
    <property type="entry name" value="ABC2_membrane"/>
    <property type="match status" value="1"/>
</dbReference>
<sequence length="470" mass="54021">MVKILGNQIPQNVYGNVKPGEILYILGPSGSGKTTLLDYINNRTKLSPKNNVLLNQKKQNLQEFKKIAKYCQQQPQLFEILTVEQTLKFAASWHIKDEKQRQEKVETVLKILGLQSIKNVKIGGLLFRGISGGQKQRVSIGEQLISNPKLLFLDEPTSGLDSASAYYLMKNLQEIAQKMNIAIICSIHQPSQRIWDLSSKVLLLSGGKGFGGNMTYFGETKDLSHYIENIQNIPQKNNQSLSEYVLDLINGDFGEGRQAQQLIDEWKLNHEKNNQGNGNYTCLQFSIAYLITELPITTTMAILTVLISFFQIDYPEGGNLFWKMVLITCLGFNIWQALFQIFSYIYKDLLTTLIICSLITTTNFLFSGFLQPYSEINKFLLPLYYINPMTYQFQLYTNAVFSNFYISGPSHEESENYSSIYEERVGTYYLKDIDMDNINIQQNYIILIIIWIGFKLISHFYSYYYHQGKK</sequence>
<comment type="subcellular location">
    <subcellularLocation>
        <location evidence="1">Membrane</location>
        <topology evidence="1">Multi-pass membrane protein</topology>
    </subcellularLocation>
</comment>
<feature type="transmembrane region" description="Helical" evidence="8">
    <location>
        <begin position="444"/>
        <end position="464"/>
    </location>
</feature>
<dbReference type="GO" id="GO:0005524">
    <property type="term" value="F:ATP binding"/>
    <property type="evidence" value="ECO:0007669"/>
    <property type="project" value="UniProtKB-KW"/>
</dbReference>
<dbReference type="SMART" id="SM00382">
    <property type="entry name" value="AAA"/>
    <property type="match status" value="1"/>
</dbReference>
<dbReference type="InterPro" id="IPR013525">
    <property type="entry name" value="ABC2_TM"/>
</dbReference>
<feature type="transmembrane region" description="Helical" evidence="8">
    <location>
        <begin position="324"/>
        <end position="346"/>
    </location>
</feature>
<evidence type="ECO:0000313" key="11">
    <source>
        <dbReference type="Proteomes" id="UP000054937"/>
    </source>
</evidence>
<keyword evidence="11" id="KW-1185">Reference proteome</keyword>
<evidence type="ECO:0000256" key="4">
    <source>
        <dbReference type="ARBA" id="ARBA00022741"/>
    </source>
</evidence>
<dbReference type="InParanoid" id="A0A0V0QPB9"/>
<keyword evidence="7 8" id="KW-0472">Membrane</keyword>